<dbReference type="STRING" id="414778.BCM40_00675"/>
<feature type="domain" description="N-acetyltransferase" evidence="1">
    <location>
        <begin position="11"/>
        <end position="176"/>
    </location>
</feature>
<dbReference type="SUPFAM" id="SSF55729">
    <property type="entry name" value="Acyl-CoA N-acyltransferases (Nat)"/>
    <property type="match status" value="1"/>
</dbReference>
<dbReference type="Gene3D" id="3.40.630.30">
    <property type="match status" value="1"/>
</dbReference>
<dbReference type="InterPro" id="IPR016181">
    <property type="entry name" value="Acyl_CoA_acyltransferase"/>
</dbReference>
<dbReference type="Pfam" id="PF13302">
    <property type="entry name" value="Acetyltransf_3"/>
    <property type="match status" value="1"/>
</dbReference>
<dbReference type="InterPro" id="IPR000182">
    <property type="entry name" value="GNAT_dom"/>
</dbReference>
<name>A0A1C7EEX0_9BACL</name>
<reference evidence="2" key="1">
    <citation type="submission" date="2016-10" db="EMBL/GenBank/DDBJ databases">
        <authorList>
            <person name="See-Too W.S."/>
        </authorList>
    </citation>
    <scope>NUCLEOTIDE SEQUENCE</scope>
    <source>
        <strain evidence="2">DSM 22276</strain>
    </source>
</reference>
<proteinExistence type="predicted"/>
<keyword evidence="3" id="KW-1185">Reference proteome</keyword>
<dbReference type="PROSITE" id="PS51186">
    <property type="entry name" value="GNAT"/>
    <property type="match status" value="1"/>
</dbReference>
<gene>
    <name evidence="2" type="ORF">BCM40_00675</name>
</gene>
<dbReference type="GO" id="GO:0008999">
    <property type="term" value="F:protein-N-terminal-alanine acetyltransferase activity"/>
    <property type="evidence" value="ECO:0007669"/>
    <property type="project" value="TreeGrafter"/>
</dbReference>
<dbReference type="GO" id="GO:0005737">
    <property type="term" value="C:cytoplasm"/>
    <property type="evidence" value="ECO:0007669"/>
    <property type="project" value="TreeGrafter"/>
</dbReference>
<dbReference type="Proteomes" id="UP000092495">
    <property type="component" value="Chromosome"/>
</dbReference>
<dbReference type="AlphaFoldDB" id="A0A1C7EEX0"/>
<evidence type="ECO:0000313" key="2">
    <source>
        <dbReference type="EMBL" id="ANU21937.1"/>
    </source>
</evidence>
<dbReference type="PANTHER" id="PTHR43792">
    <property type="entry name" value="GNAT FAMILY, PUTATIVE (AFU_ORTHOLOGUE AFUA_3G00765)-RELATED-RELATED"/>
    <property type="match status" value="1"/>
</dbReference>
<dbReference type="EMBL" id="CP016543">
    <property type="protein sequence ID" value="ANU21937.1"/>
    <property type="molecule type" value="Genomic_DNA"/>
</dbReference>
<evidence type="ECO:0000259" key="1">
    <source>
        <dbReference type="PROSITE" id="PS51186"/>
    </source>
</evidence>
<dbReference type="KEGG" id="pdg:BCM40_00675"/>
<sequence length="183" mass="21405">MEFPVLETERLILNKIEEKDAAQFFDVMSRDTVTVYYGMDSLTYQEEAVEMIRSFEAVWSAKRGIRWAIRLKETDGFIGTIGLNNLNVKAKKAEVGYELHPDFWHQYYTQEANRAVLTYAFSELGLYRMGAVTFPENISSNRLLEKLGFTLEGRLRGYLHQRNQSHDAYVFSLLKPEWQKNLM</sequence>
<evidence type="ECO:0000313" key="3">
    <source>
        <dbReference type="Proteomes" id="UP000092495"/>
    </source>
</evidence>
<dbReference type="OrthoDB" id="9811523at2"/>
<protein>
    <submittedName>
        <fullName evidence="2">GNAT family N-acetyltransferase</fullName>
    </submittedName>
</protein>
<accession>A0A1C7EEX0</accession>
<dbReference type="PANTHER" id="PTHR43792:SF9">
    <property type="entry name" value="RIBOSOMAL-PROTEIN-ALANINE ACETYLTRANSFERASE"/>
    <property type="match status" value="1"/>
</dbReference>
<organism evidence="2 3">
    <name type="scientific">Planococcus donghaensis</name>
    <dbReference type="NCBI Taxonomy" id="414778"/>
    <lineage>
        <taxon>Bacteria</taxon>
        <taxon>Bacillati</taxon>
        <taxon>Bacillota</taxon>
        <taxon>Bacilli</taxon>
        <taxon>Bacillales</taxon>
        <taxon>Caryophanaceae</taxon>
        <taxon>Planococcus</taxon>
    </lineage>
</organism>
<dbReference type="InterPro" id="IPR051531">
    <property type="entry name" value="N-acetyltransferase"/>
</dbReference>
<dbReference type="RefSeq" id="WP_065525072.1">
    <property type="nucleotide sequence ID" value="NZ_CP016543.2"/>
</dbReference>